<reference evidence="6" key="1">
    <citation type="submission" date="2018-08" db="EMBL/GenBank/DDBJ databases">
        <authorList>
            <person name="Jin W."/>
            <person name="Wang H."/>
            <person name="Yang Y."/>
            <person name="Li M."/>
            <person name="Liu J."/>
        </authorList>
    </citation>
    <scope>NUCLEOTIDE SEQUENCE</scope>
    <source>
        <strain evidence="6">AESS21</strain>
    </source>
</reference>
<feature type="compositionally biased region" description="Basic and acidic residues" evidence="3">
    <location>
        <begin position="94"/>
        <end position="106"/>
    </location>
</feature>
<proteinExistence type="predicted"/>
<evidence type="ECO:0000256" key="2">
    <source>
        <dbReference type="ARBA" id="ARBA00023136"/>
    </source>
</evidence>
<dbReference type="AlphaFoldDB" id="A0A944CDB5"/>
<feature type="non-terminal residue" evidence="6">
    <location>
        <position position="106"/>
    </location>
</feature>
<dbReference type="Proteomes" id="UP000705379">
    <property type="component" value="Unassembled WGS sequence"/>
</dbReference>
<reference evidence="6" key="2">
    <citation type="journal article" date="2021" name="Microorganisms">
        <title>Bacterial Dimethylsulfoniopropionate Biosynthesis in the East China Sea.</title>
        <authorList>
            <person name="Liu J."/>
            <person name="Zhang Y."/>
            <person name="Liu J."/>
            <person name="Zhong H."/>
            <person name="Williams B.T."/>
            <person name="Zheng Y."/>
            <person name="Curson A.R.J."/>
            <person name="Sun C."/>
            <person name="Sun H."/>
            <person name="Song D."/>
            <person name="Wagner Mackenzie B."/>
            <person name="Bermejo Martinez A."/>
            <person name="Todd J.D."/>
            <person name="Zhang X.H."/>
        </authorList>
    </citation>
    <scope>NUCLEOTIDE SEQUENCE</scope>
    <source>
        <strain evidence="6">AESS21</strain>
    </source>
</reference>
<evidence type="ECO:0000256" key="1">
    <source>
        <dbReference type="ARBA" id="ARBA00004370"/>
    </source>
</evidence>
<dbReference type="GO" id="GO:0016020">
    <property type="term" value="C:membrane"/>
    <property type="evidence" value="ECO:0007669"/>
    <property type="project" value="UniProtKB-SubCell"/>
</dbReference>
<gene>
    <name evidence="6" type="ORF">DYI23_12435</name>
</gene>
<evidence type="ECO:0000256" key="4">
    <source>
        <dbReference type="SAM" id="Phobius"/>
    </source>
</evidence>
<dbReference type="Pfam" id="PF13677">
    <property type="entry name" value="MotB_plug"/>
    <property type="match status" value="1"/>
</dbReference>
<feature type="region of interest" description="Disordered" evidence="3">
    <location>
        <begin position="86"/>
        <end position="106"/>
    </location>
</feature>
<comment type="caution">
    <text evidence="6">The sequence shown here is derived from an EMBL/GenBank/DDBJ whole genome shotgun (WGS) entry which is preliminary data.</text>
</comment>
<evidence type="ECO:0000256" key="3">
    <source>
        <dbReference type="SAM" id="MobiDB-lite"/>
    </source>
</evidence>
<comment type="subcellular location">
    <subcellularLocation>
        <location evidence="1">Membrane</location>
    </subcellularLocation>
</comment>
<keyword evidence="4" id="KW-1133">Transmembrane helix</keyword>
<keyword evidence="4" id="KW-0812">Transmembrane</keyword>
<protein>
    <recommendedName>
        <fullName evidence="5">Motility protein B-like N-terminal domain-containing protein</fullName>
    </recommendedName>
</protein>
<keyword evidence="2 4" id="KW-0472">Membrane</keyword>
<evidence type="ECO:0000313" key="7">
    <source>
        <dbReference type="Proteomes" id="UP000705379"/>
    </source>
</evidence>
<accession>A0A944CDB5</accession>
<sequence>MARKKQQGGGGAPDWLVTFADLMSLLVCFFVLIISFSIQDKEKLQVVAGSMREAFGVKDTSKRTGIIEVEGIPIRQYMKDITQVPQEADSDFSQVRHDSRSKQGPE</sequence>
<evidence type="ECO:0000313" key="6">
    <source>
        <dbReference type="EMBL" id="MBS8261029.1"/>
    </source>
</evidence>
<evidence type="ECO:0000259" key="5">
    <source>
        <dbReference type="Pfam" id="PF13677"/>
    </source>
</evidence>
<feature type="domain" description="Motility protein B-like N-terminal" evidence="5">
    <location>
        <begin position="4"/>
        <end position="55"/>
    </location>
</feature>
<organism evidence="6 7">
    <name type="scientific">Roseibium polysiphoniae</name>
    <dbReference type="NCBI Taxonomy" id="2571221"/>
    <lineage>
        <taxon>Bacteria</taxon>
        <taxon>Pseudomonadati</taxon>
        <taxon>Pseudomonadota</taxon>
        <taxon>Alphaproteobacteria</taxon>
        <taxon>Hyphomicrobiales</taxon>
        <taxon>Stappiaceae</taxon>
        <taxon>Roseibium</taxon>
    </lineage>
</organism>
<feature type="transmembrane region" description="Helical" evidence="4">
    <location>
        <begin position="15"/>
        <end position="36"/>
    </location>
</feature>
<name>A0A944CDB5_9HYPH</name>
<dbReference type="InterPro" id="IPR025713">
    <property type="entry name" value="MotB-like_N_dom"/>
</dbReference>
<dbReference type="RefSeq" id="WP_274611777.1">
    <property type="nucleotide sequence ID" value="NZ_QTKU01000002.1"/>
</dbReference>
<dbReference type="EMBL" id="QTKU01000002">
    <property type="protein sequence ID" value="MBS8261029.1"/>
    <property type="molecule type" value="Genomic_DNA"/>
</dbReference>